<dbReference type="Proteomes" id="UP001597480">
    <property type="component" value="Unassembled WGS sequence"/>
</dbReference>
<evidence type="ECO:0000313" key="2">
    <source>
        <dbReference type="Proteomes" id="UP001597480"/>
    </source>
</evidence>
<sequence length="155" mass="18376">MKTFFILFLSFNLYSQNIDYLKSQDTLYLLLEESDADLNLKKDNIDFRVYGNGFDNTYRFIDDQKRMISFITFNSNQIPGKDNLEVKRKDFLKKNKDKIIDFYFIAKHGLGIVFIDILRGSKRKIVYVIDSKDIKQRKIVLKKTLINDGSFFIDN</sequence>
<name>A0ABW5P037_9FLAO</name>
<dbReference type="EMBL" id="JBHUMD010000030">
    <property type="protein sequence ID" value="MFD2603698.1"/>
    <property type="molecule type" value="Genomic_DNA"/>
</dbReference>
<comment type="caution">
    <text evidence="1">The sequence shown here is derived from an EMBL/GenBank/DDBJ whole genome shotgun (WGS) entry which is preliminary data.</text>
</comment>
<protein>
    <recommendedName>
        <fullName evidence="3">DUF4252 domain-containing protein</fullName>
    </recommendedName>
</protein>
<dbReference type="RefSeq" id="WP_379822612.1">
    <property type="nucleotide sequence ID" value="NZ_JBHUMD010000030.1"/>
</dbReference>
<accession>A0ABW5P037</accession>
<organism evidence="1 2">
    <name type="scientific">Flavobacterium suzhouense</name>
    <dbReference type="NCBI Taxonomy" id="1529638"/>
    <lineage>
        <taxon>Bacteria</taxon>
        <taxon>Pseudomonadati</taxon>
        <taxon>Bacteroidota</taxon>
        <taxon>Flavobacteriia</taxon>
        <taxon>Flavobacteriales</taxon>
        <taxon>Flavobacteriaceae</taxon>
        <taxon>Flavobacterium</taxon>
    </lineage>
</organism>
<keyword evidence="2" id="KW-1185">Reference proteome</keyword>
<proteinExistence type="predicted"/>
<reference evidence="2" key="1">
    <citation type="journal article" date="2019" name="Int. J. Syst. Evol. Microbiol.">
        <title>The Global Catalogue of Microorganisms (GCM) 10K type strain sequencing project: providing services to taxonomists for standard genome sequencing and annotation.</title>
        <authorList>
            <consortium name="The Broad Institute Genomics Platform"/>
            <consortium name="The Broad Institute Genome Sequencing Center for Infectious Disease"/>
            <person name="Wu L."/>
            <person name="Ma J."/>
        </authorList>
    </citation>
    <scope>NUCLEOTIDE SEQUENCE [LARGE SCALE GENOMIC DNA]</scope>
    <source>
        <strain evidence="2">KCTC 42107</strain>
    </source>
</reference>
<evidence type="ECO:0000313" key="1">
    <source>
        <dbReference type="EMBL" id="MFD2603698.1"/>
    </source>
</evidence>
<evidence type="ECO:0008006" key="3">
    <source>
        <dbReference type="Google" id="ProtNLM"/>
    </source>
</evidence>
<gene>
    <name evidence="1" type="ORF">ACFSR3_16665</name>
</gene>